<keyword evidence="7" id="KW-0229">DNA integration</keyword>
<dbReference type="RefSeq" id="WP_013405735.1">
    <property type="nucleotide sequence ID" value="NC_014654.1"/>
</dbReference>
<keyword evidence="15" id="KW-1185">Reference proteome</keyword>
<keyword evidence="6" id="KW-0159">Chromosome partition</keyword>
<dbReference type="AlphaFoldDB" id="E4RKE4"/>
<evidence type="ECO:0000256" key="2">
    <source>
        <dbReference type="ARBA" id="ARBA00004496"/>
    </source>
</evidence>
<dbReference type="GO" id="GO:0015074">
    <property type="term" value="P:DNA integration"/>
    <property type="evidence" value="ECO:0007669"/>
    <property type="project" value="UniProtKB-KW"/>
</dbReference>
<evidence type="ECO:0000256" key="1">
    <source>
        <dbReference type="ARBA" id="ARBA00003283"/>
    </source>
</evidence>
<sequence>MIISQLKFLEAVNKFKKYLDVEKGYSKLTIKEYENDLQQLYRYLKEELDFPEEFKPEDVDRLDIAEFLADAVIVNDNKAITRNRKLFAIRSFYKYLLRYGVIEKNPAEAIDSSKTDTKLEPIYLKLKEAQKFIAAIDDKDNINRLRDIAITKLFLYAGLRISELVNLDFDNVDFEDGSIKFYGKGSKERYVPLHNDVTEALKRYLKERNTIKIKDQDARQAIFLSRHGRRISPRTIQLFVKKYAKKAGLSRADKITPHKLRHTFASMLYRQTKDIKVLQDLLGHANISTTQIYTHVDTEEKKSAIDEMPDF</sequence>
<evidence type="ECO:0000259" key="13">
    <source>
        <dbReference type="PROSITE" id="PS51900"/>
    </source>
</evidence>
<evidence type="ECO:0000256" key="3">
    <source>
        <dbReference type="ARBA" id="ARBA00008857"/>
    </source>
</evidence>
<dbReference type="Pfam" id="PF02899">
    <property type="entry name" value="Phage_int_SAM_1"/>
    <property type="match status" value="1"/>
</dbReference>
<dbReference type="PROSITE" id="PS51900">
    <property type="entry name" value="CB"/>
    <property type="match status" value="1"/>
</dbReference>
<name>E4RKE4_HALHG</name>
<dbReference type="KEGG" id="has:Halsa_1223"/>
<accession>E4RKE4</accession>
<dbReference type="GO" id="GO:0051301">
    <property type="term" value="P:cell division"/>
    <property type="evidence" value="ECO:0007669"/>
    <property type="project" value="UniProtKB-KW"/>
</dbReference>
<organism evidence="14 15">
    <name type="scientific">Halanaerobium hydrogeniformans</name>
    <name type="common">Halanaerobium sp. (strain sapolanicus)</name>
    <dbReference type="NCBI Taxonomy" id="656519"/>
    <lineage>
        <taxon>Bacteria</taxon>
        <taxon>Bacillati</taxon>
        <taxon>Bacillota</taxon>
        <taxon>Clostridia</taxon>
        <taxon>Halanaerobiales</taxon>
        <taxon>Halanaerobiaceae</taxon>
        <taxon>Halanaerobium</taxon>
    </lineage>
</organism>
<comment type="similarity">
    <text evidence="3">Belongs to the 'phage' integrase family.</text>
</comment>
<evidence type="ECO:0000256" key="11">
    <source>
        <dbReference type="PROSITE-ProRule" id="PRU01248"/>
    </source>
</evidence>
<dbReference type="PANTHER" id="PTHR30349:SF77">
    <property type="entry name" value="TYROSINE RECOMBINASE XERC"/>
    <property type="match status" value="1"/>
</dbReference>
<dbReference type="InterPro" id="IPR044068">
    <property type="entry name" value="CB"/>
</dbReference>
<reference evidence="14 15" key="2">
    <citation type="journal article" date="2011" name="J. Bacteriol.">
        <title>Complete Genome Sequence of the Haloalkaliphilic, Hydrogen Producing Halanaerobium hydrogenoformans.</title>
        <authorList>
            <person name="Brown S.D."/>
            <person name="Begemann M.B."/>
            <person name="Mormile M.R."/>
            <person name="Wall J.D."/>
            <person name="Han C.S."/>
            <person name="Goodwin L.A."/>
            <person name="Pitluck S."/>
            <person name="Land M.L."/>
            <person name="Hauser L.J."/>
            <person name="Elias D.A."/>
        </authorList>
    </citation>
    <scope>NUCLEOTIDE SEQUENCE [LARGE SCALE GENOMIC DNA]</scope>
    <source>
        <strain evidence="15">sapolanicus</strain>
    </source>
</reference>
<evidence type="ECO:0000256" key="5">
    <source>
        <dbReference type="ARBA" id="ARBA00022618"/>
    </source>
</evidence>
<dbReference type="InterPro" id="IPR010998">
    <property type="entry name" value="Integrase_recombinase_N"/>
</dbReference>
<dbReference type="Pfam" id="PF00589">
    <property type="entry name" value="Phage_integrase"/>
    <property type="match status" value="1"/>
</dbReference>
<feature type="domain" description="Tyr recombinase" evidence="12">
    <location>
        <begin position="119"/>
        <end position="306"/>
    </location>
</feature>
<dbReference type="Gene3D" id="1.10.443.10">
    <property type="entry name" value="Intergrase catalytic core"/>
    <property type="match status" value="1"/>
</dbReference>
<evidence type="ECO:0000256" key="6">
    <source>
        <dbReference type="ARBA" id="ARBA00022829"/>
    </source>
</evidence>
<comment type="function">
    <text evidence="1">Site-specific tyrosine recombinase, which acts by catalyzing the cutting and rejoining of the recombining DNA molecules.</text>
</comment>
<dbReference type="Gene3D" id="1.10.150.130">
    <property type="match status" value="1"/>
</dbReference>
<dbReference type="NCBIfam" id="NF040815">
    <property type="entry name" value="recomb_XerA_Arch"/>
    <property type="match status" value="1"/>
</dbReference>
<reference evidence="14 15" key="1">
    <citation type="submission" date="2010-11" db="EMBL/GenBank/DDBJ databases">
        <title>Complete sequence of Halanaerobium sp. sapolanicus.</title>
        <authorList>
            <consortium name="US DOE Joint Genome Institute"/>
            <person name="Lucas S."/>
            <person name="Copeland A."/>
            <person name="Lapidus A."/>
            <person name="Cheng J.-F."/>
            <person name="Bruce D."/>
            <person name="Goodwin L."/>
            <person name="Pitluck S."/>
            <person name="Davenport K."/>
            <person name="Detter J.C."/>
            <person name="Han C."/>
            <person name="Tapia R."/>
            <person name="Land M."/>
            <person name="Hauser L."/>
            <person name="Jeffries C."/>
            <person name="Kyrpides N."/>
            <person name="Ivanova N."/>
            <person name="Mikhailova N."/>
            <person name="Begemann M.B."/>
            <person name="Mormile M.R."/>
            <person name="Wall J.D."/>
            <person name="Elias D.A."/>
            <person name="Woyke T."/>
        </authorList>
    </citation>
    <scope>NUCLEOTIDE SEQUENCE [LARGE SCALE GENOMIC DNA]</scope>
    <source>
        <strain evidence="15">sapolanicus</strain>
    </source>
</reference>
<keyword evidence="4" id="KW-0963">Cytoplasm</keyword>
<evidence type="ECO:0000313" key="14">
    <source>
        <dbReference type="EMBL" id="ADQ14653.1"/>
    </source>
</evidence>
<evidence type="ECO:0000256" key="8">
    <source>
        <dbReference type="ARBA" id="ARBA00023125"/>
    </source>
</evidence>
<keyword evidence="9" id="KW-0233">DNA recombination</keyword>
<protein>
    <submittedName>
        <fullName evidence="14">Integrase family protein</fullName>
    </submittedName>
</protein>
<dbReference type="GO" id="GO:0003677">
    <property type="term" value="F:DNA binding"/>
    <property type="evidence" value="ECO:0007669"/>
    <property type="project" value="UniProtKB-UniRule"/>
</dbReference>
<evidence type="ECO:0000256" key="4">
    <source>
        <dbReference type="ARBA" id="ARBA00022490"/>
    </source>
</evidence>
<proteinExistence type="inferred from homology"/>
<gene>
    <name evidence="14" type="ordered locus">Halsa_1223</name>
</gene>
<dbReference type="PROSITE" id="PS51898">
    <property type="entry name" value="TYR_RECOMBINASE"/>
    <property type="match status" value="1"/>
</dbReference>
<evidence type="ECO:0000256" key="7">
    <source>
        <dbReference type="ARBA" id="ARBA00022908"/>
    </source>
</evidence>
<dbReference type="Proteomes" id="UP000007434">
    <property type="component" value="Chromosome"/>
</dbReference>
<dbReference type="GO" id="GO:0006310">
    <property type="term" value="P:DNA recombination"/>
    <property type="evidence" value="ECO:0007669"/>
    <property type="project" value="UniProtKB-KW"/>
</dbReference>
<evidence type="ECO:0000256" key="10">
    <source>
        <dbReference type="ARBA" id="ARBA00023306"/>
    </source>
</evidence>
<dbReference type="InterPro" id="IPR002104">
    <property type="entry name" value="Integrase_catalytic"/>
</dbReference>
<dbReference type="InterPro" id="IPR004107">
    <property type="entry name" value="Integrase_SAM-like_N"/>
</dbReference>
<evidence type="ECO:0000259" key="12">
    <source>
        <dbReference type="PROSITE" id="PS51898"/>
    </source>
</evidence>
<comment type="subcellular location">
    <subcellularLocation>
        <location evidence="2">Cytoplasm</location>
    </subcellularLocation>
</comment>
<keyword evidence="8 11" id="KW-0238">DNA-binding</keyword>
<dbReference type="GO" id="GO:0005737">
    <property type="term" value="C:cytoplasm"/>
    <property type="evidence" value="ECO:0007669"/>
    <property type="project" value="UniProtKB-SubCell"/>
</dbReference>
<evidence type="ECO:0000313" key="15">
    <source>
        <dbReference type="Proteomes" id="UP000007434"/>
    </source>
</evidence>
<dbReference type="SUPFAM" id="SSF56349">
    <property type="entry name" value="DNA breaking-rejoining enzymes"/>
    <property type="match status" value="1"/>
</dbReference>
<feature type="domain" description="Core-binding (CB)" evidence="13">
    <location>
        <begin position="6"/>
        <end position="97"/>
    </location>
</feature>
<keyword evidence="5" id="KW-0132">Cell division</keyword>
<dbReference type="InterPro" id="IPR013762">
    <property type="entry name" value="Integrase-like_cat_sf"/>
</dbReference>
<dbReference type="eggNOG" id="COG4974">
    <property type="taxonomic scope" value="Bacteria"/>
</dbReference>
<evidence type="ECO:0000256" key="9">
    <source>
        <dbReference type="ARBA" id="ARBA00023172"/>
    </source>
</evidence>
<dbReference type="STRING" id="656519.Halsa_1223"/>
<dbReference type="HOGENOM" id="CLU_027562_9_6_9"/>
<dbReference type="InterPro" id="IPR011010">
    <property type="entry name" value="DNA_brk_join_enz"/>
</dbReference>
<keyword evidence="10" id="KW-0131">Cell cycle</keyword>
<dbReference type="PANTHER" id="PTHR30349">
    <property type="entry name" value="PHAGE INTEGRASE-RELATED"/>
    <property type="match status" value="1"/>
</dbReference>
<dbReference type="GO" id="GO:0007059">
    <property type="term" value="P:chromosome segregation"/>
    <property type="evidence" value="ECO:0007669"/>
    <property type="project" value="UniProtKB-KW"/>
</dbReference>
<dbReference type="EMBL" id="CP002304">
    <property type="protein sequence ID" value="ADQ14653.1"/>
    <property type="molecule type" value="Genomic_DNA"/>
</dbReference>
<dbReference type="InterPro" id="IPR050090">
    <property type="entry name" value="Tyrosine_recombinase_XerCD"/>
</dbReference>